<dbReference type="GO" id="GO:0008168">
    <property type="term" value="F:methyltransferase activity"/>
    <property type="evidence" value="ECO:0007669"/>
    <property type="project" value="UniProtKB-KW"/>
</dbReference>
<accession>A0AAN7AII4</accession>
<dbReference type="CDD" id="cd02440">
    <property type="entry name" value="AdoMet_MTases"/>
    <property type="match status" value="1"/>
</dbReference>
<dbReference type="InterPro" id="IPR029063">
    <property type="entry name" value="SAM-dependent_MTases_sf"/>
</dbReference>
<keyword evidence="2" id="KW-1185">Reference proteome</keyword>
<dbReference type="GO" id="GO:0032259">
    <property type="term" value="P:methylation"/>
    <property type="evidence" value="ECO:0007669"/>
    <property type="project" value="UniProtKB-KW"/>
</dbReference>
<dbReference type="Pfam" id="PF13489">
    <property type="entry name" value="Methyltransf_23"/>
    <property type="match status" value="1"/>
</dbReference>
<proteinExistence type="predicted"/>
<evidence type="ECO:0000313" key="2">
    <source>
        <dbReference type="Proteomes" id="UP001302126"/>
    </source>
</evidence>
<protein>
    <submittedName>
        <fullName evidence="1">SAM-dependent methyltransferase</fullName>
    </submittedName>
</protein>
<dbReference type="Proteomes" id="UP001302126">
    <property type="component" value="Unassembled WGS sequence"/>
</dbReference>
<sequence length="310" mass="33299">MASSSETVHLPLTLASKIAGYHIQPPTGPSPASQAIELSQATHRLNLVNKWSPEAINARTSSILEIGCGQGTCTAVLAEAVSAQAGHVDAIDPAPPSYGAPFTLAQAHAHLVSSPEIGNLITFHQADPIKFLVSQPREKKWDVAVLAHCIWYFPDPSALHDMLLTLCGKVKRVCIAEYALGASQPEAVPHVLAALATAGLEANRQGPSTANIQRLVSPEHIKQAAKTAGWRVEKEGLVVPEKELADGFWETSTVVSESFWEDIEQGVESERVKAMLRAARDATISAVEKVGNVQDTRTMDVWVATLVRDE</sequence>
<reference evidence="1" key="1">
    <citation type="journal article" date="2023" name="Mol. Phylogenet. Evol.">
        <title>Genome-scale phylogeny and comparative genomics of the fungal order Sordariales.</title>
        <authorList>
            <person name="Hensen N."/>
            <person name="Bonometti L."/>
            <person name="Westerberg I."/>
            <person name="Brannstrom I.O."/>
            <person name="Guillou S."/>
            <person name="Cros-Aarteil S."/>
            <person name="Calhoun S."/>
            <person name="Haridas S."/>
            <person name="Kuo A."/>
            <person name="Mondo S."/>
            <person name="Pangilinan J."/>
            <person name="Riley R."/>
            <person name="LaButti K."/>
            <person name="Andreopoulos B."/>
            <person name="Lipzen A."/>
            <person name="Chen C."/>
            <person name="Yan M."/>
            <person name="Daum C."/>
            <person name="Ng V."/>
            <person name="Clum A."/>
            <person name="Steindorff A."/>
            <person name="Ohm R.A."/>
            <person name="Martin F."/>
            <person name="Silar P."/>
            <person name="Natvig D.O."/>
            <person name="Lalanne C."/>
            <person name="Gautier V."/>
            <person name="Ament-Velasquez S.L."/>
            <person name="Kruys A."/>
            <person name="Hutchinson M.I."/>
            <person name="Powell A.J."/>
            <person name="Barry K."/>
            <person name="Miller A.N."/>
            <person name="Grigoriev I.V."/>
            <person name="Debuchy R."/>
            <person name="Gladieux P."/>
            <person name="Hiltunen Thoren M."/>
            <person name="Johannesson H."/>
        </authorList>
    </citation>
    <scope>NUCLEOTIDE SEQUENCE</scope>
    <source>
        <strain evidence="1">PSN309</strain>
    </source>
</reference>
<name>A0AAN7AII4_9PEZI</name>
<gene>
    <name evidence="1" type="ORF">QBC35DRAFT_237672</name>
</gene>
<evidence type="ECO:0000313" key="1">
    <source>
        <dbReference type="EMBL" id="KAK4187237.1"/>
    </source>
</evidence>
<comment type="caution">
    <text evidence="1">The sequence shown here is derived from an EMBL/GenBank/DDBJ whole genome shotgun (WGS) entry which is preliminary data.</text>
</comment>
<dbReference type="AlphaFoldDB" id="A0AAN7AII4"/>
<keyword evidence="1" id="KW-0808">Transferase</keyword>
<dbReference type="SUPFAM" id="SSF53335">
    <property type="entry name" value="S-adenosyl-L-methionine-dependent methyltransferases"/>
    <property type="match status" value="1"/>
</dbReference>
<reference evidence="1" key="2">
    <citation type="submission" date="2023-05" db="EMBL/GenBank/DDBJ databases">
        <authorList>
            <consortium name="Lawrence Berkeley National Laboratory"/>
            <person name="Steindorff A."/>
            <person name="Hensen N."/>
            <person name="Bonometti L."/>
            <person name="Westerberg I."/>
            <person name="Brannstrom I.O."/>
            <person name="Guillou S."/>
            <person name="Cros-Aarteil S."/>
            <person name="Calhoun S."/>
            <person name="Haridas S."/>
            <person name="Kuo A."/>
            <person name="Mondo S."/>
            <person name="Pangilinan J."/>
            <person name="Riley R."/>
            <person name="Labutti K."/>
            <person name="Andreopoulos B."/>
            <person name="Lipzen A."/>
            <person name="Chen C."/>
            <person name="Yanf M."/>
            <person name="Daum C."/>
            <person name="Ng V."/>
            <person name="Clum A."/>
            <person name="Ohm R."/>
            <person name="Martin F."/>
            <person name="Silar P."/>
            <person name="Natvig D."/>
            <person name="Lalanne C."/>
            <person name="Gautier V."/>
            <person name="Ament-Velasquez S.L."/>
            <person name="Kruys A."/>
            <person name="Hutchinson M.I."/>
            <person name="Powell A.J."/>
            <person name="Barry K."/>
            <person name="Miller A.N."/>
            <person name="Grigoriev I.V."/>
            <person name="Debuchy R."/>
            <person name="Gladieux P."/>
            <person name="Thoren M.H."/>
            <person name="Johannesson H."/>
        </authorList>
    </citation>
    <scope>NUCLEOTIDE SEQUENCE</scope>
    <source>
        <strain evidence="1">PSN309</strain>
    </source>
</reference>
<dbReference type="Gene3D" id="3.40.50.150">
    <property type="entry name" value="Vaccinia Virus protein VP39"/>
    <property type="match status" value="1"/>
</dbReference>
<organism evidence="1 2">
    <name type="scientific">Podospora australis</name>
    <dbReference type="NCBI Taxonomy" id="1536484"/>
    <lineage>
        <taxon>Eukaryota</taxon>
        <taxon>Fungi</taxon>
        <taxon>Dikarya</taxon>
        <taxon>Ascomycota</taxon>
        <taxon>Pezizomycotina</taxon>
        <taxon>Sordariomycetes</taxon>
        <taxon>Sordariomycetidae</taxon>
        <taxon>Sordariales</taxon>
        <taxon>Podosporaceae</taxon>
        <taxon>Podospora</taxon>
    </lineage>
</organism>
<keyword evidence="1" id="KW-0489">Methyltransferase</keyword>
<dbReference type="EMBL" id="MU864406">
    <property type="protein sequence ID" value="KAK4187237.1"/>
    <property type="molecule type" value="Genomic_DNA"/>
</dbReference>